<dbReference type="Gene3D" id="3.30.450.40">
    <property type="match status" value="1"/>
</dbReference>
<keyword evidence="2" id="KW-0238">DNA-binding</keyword>
<dbReference type="Gene3D" id="1.10.10.10">
    <property type="entry name" value="Winged helix-like DNA-binding domain superfamily/Winged helix DNA-binding domain"/>
    <property type="match status" value="1"/>
</dbReference>
<dbReference type="InterPro" id="IPR005471">
    <property type="entry name" value="Tscrpt_reg_IclR_N"/>
</dbReference>
<dbReference type="GO" id="GO:0003677">
    <property type="term" value="F:DNA binding"/>
    <property type="evidence" value="ECO:0007669"/>
    <property type="project" value="UniProtKB-KW"/>
</dbReference>
<dbReference type="InterPro" id="IPR036390">
    <property type="entry name" value="WH_DNA-bd_sf"/>
</dbReference>
<proteinExistence type="predicted"/>
<dbReference type="Pfam" id="PF09339">
    <property type="entry name" value="HTH_IclR"/>
    <property type="match status" value="1"/>
</dbReference>
<dbReference type="InterPro" id="IPR014757">
    <property type="entry name" value="Tscrpt_reg_IclR_C"/>
</dbReference>
<gene>
    <name evidence="6" type="ORF">LFUMFP_210078</name>
</gene>
<feature type="domain" description="IclR-ED" evidence="5">
    <location>
        <begin position="71"/>
        <end position="251"/>
    </location>
</feature>
<evidence type="ECO:0000256" key="3">
    <source>
        <dbReference type="ARBA" id="ARBA00023163"/>
    </source>
</evidence>
<dbReference type="PROSITE" id="PS51078">
    <property type="entry name" value="ICLR_ED"/>
    <property type="match status" value="1"/>
</dbReference>
<dbReference type="GO" id="GO:0045892">
    <property type="term" value="P:negative regulation of DNA-templated transcription"/>
    <property type="evidence" value="ECO:0007669"/>
    <property type="project" value="TreeGrafter"/>
</dbReference>
<keyword evidence="1" id="KW-0805">Transcription regulation</keyword>
<feature type="domain" description="HTH iclR-type" evidence="4">
    <location>
        <begin position="8"/>
        <end position="70"/>
    </location>
</feature>
<evidence type="ECO:0000313" key="6">
    <source>
        <dbReference type="EMBL" id="SPC37977.1"/>
    </source>
</evidence>
<evidence type="ECO:0000259" key="4">
    <source>
        <dbReference type="PROSITE" id="PS51077"/>
    </source>
</evidence>
<dbReference type="SMART" id="SM00346">
    <property type="entry name" value="HTH_ICLR"/>
    <property type="match status" value="1"/>
</dbReference>
<dbReference type="InterPro" id="IPR029016">
    <property type="entry name" value="GAF-like_dom_sf"/>
</dbReference>
<dbReference type="GO" id="GO:0003700">
    <property type="term" value="F:DNA-binding transcription factor activity"/>
    <property type="evidence" value="ECO:0007669"/>
    <property type="project" value="TreeGrafter"/>
</dbReference>
<keyword evidence="7" id="KW-1185">Reference proteome</keyword>
<keyword evidence="3" id="KW-0804">Transcription</keyword>
<evidence type="ECO:0000313" key="7">
    <source>
        <dbReference type="Proteomes" id="UP000238739"/>
    </source>
</evidence>
<dbReference type="PANTHER" id="PTHR30136">
    <property type="entry name" value="HELIX-TURN-HELIX TRANSCRIPTIONAL REGULATOR, ICLR FAMILY"/>
    <property type="match status" value="1"/>
</dbReference>
<sequence>MTDNKSYGTVLIRAKIILDYLMEQHSGQTLKEISEGLSSTKSTTLKILNTMCELNLAWRDENDKRYYLGSELIGYGQKALSEFDIRSIAIPFLTELRDITGETVHLGIEAGNTVVFLDKLESPRSVNLKSKIGGKLNLYSSAMGKAFMAEMSPEKLQAYFETADLQPLTTHTIVDQSVLQTQIEQVKQDGYSIDDRENEEEVFCVGCILKKHDQVFGAFSVSTPEYRIDEATKLKTIELALAYKAKIEQRL</sequence>
<evidence type="ECO:0000259" key="5">
    <source>
        <dbReference type="PROSITE" id="PS51078"/>
    </source>
</evidence>
<dbReference type="AlphaFoldDB" id="A0A2N9DUT3"/>
<protein>
    <submittedName>
        <fullName evidence="6">Transcriptional regulator, IclR family</fullName>
    </submittedName>
</protein>
<dbReference type="Proteomes" id="UP000238739">
    <property type="component" value="Unassembled WGS sequence"/>
</dbReference>
<name>A0A2N9DUT3_9LACO</name>
<evidence type="ECO:0000256" key="2">
    <source>
        <dbReference type="ARBA" id="ARBA00023125"/>
    </source>
</evidence>
<dbReference type="SUPFAM" id="SSF46785">
    <property type="entry name" value="Winged helix' DNA-binding domain"/>
    <property type="match status" value="1"/>
</dbReference>
<dbReference type="Pfam" id="PF01614">
    <property type="entry name" value="IclR_C"/>
    <property type="match status" value="1"/>
</dbReference>
<dbReference type="PROSITE" id="PS51077">
    <property type="entry name" value="HTH_ICLR"/>
    <property type="match status" value="1"/>
</dbReference>
<dbReference type="InterPro" id="IPR036388">
    <property type="entry name" value="WH-like_DNA-bd_sf"/>
</dbReference>
<dbReference type="InterPro" id="IPR050707">
    <property type="entry name" value="HTH_MetabolicPath_Reg"/>
</dbReference>
<dbReference type="EMBL" id="OGVC01000014">
    <property type="protein sequence ID" value="SPC37977.1"/>
    <property type="molecule type" value="Genomic_DNA"/>
</dbReference>
<reference evidence="6" key="1">
    <citation type="submission" date="2018-01" db="EMBL/GenBank/DDBJ databases">
        <authorList>
            <person name="Chaillou S."/>
        </authorList>
    </citation>
    <scope>NUCLEOTIDE SEQUENCE [LARGE SCALE GENOMIC DNA]</scope>
    <source>
        <strain evidence="6">MFPC41A2801</strain>
    </source>
</reference>
<dbReference type="SUPFAM" id="SSF55781">
    <property type="entry name" value="GAF domain-like"/>
    <property type="match status" value="1"/>
</dbReference>
<organism evidence="6 7">
    <name type="scientific">Latilactobacillus fuchuensis</name>
    <dbReference type="NCBI Taxonomy" id="164393"/>
    <lineage>
        <taxon>Bacteria</taxon>
        <taxon>Bacillati</taxon>
        <taxon>Bacillota</taxon>
        <taxon>Bacilli</taxon>
        <taxon>Lactobacillales</taxon>
        <taxon>Lactobacillaceae</taxon>
        <taxon>Latilactobacillus</taxon>
    </lineage>
</organism>
<dbReference type="RefSeq" id="WP_106483127.1">
    <property type="nucleotide sequence ID" value="NZ_LT984417.1"/>
</dbReference>
<accession>A0A2N9DUT3</accession>
<evidence type="ECO:0000256" key="1">
    <source>
        <dbReference type="ARBA" id="ARBA00023015"/>
    </source>
</evidence>
<comment type="caution">
    <text evidence="6">The sequence shown here is derived from an EMBL/GenBank/DDBJ whole genome shotgun (WGS) entry which is preliminary data.</text>
</comment>
<dbReference type="PANTHER" id="PTHR30136:SF7">
    <property type="entry name" value="HTH-TYPE TRANSCRIPTIONAL REGULATOR KDGR-RELATED"/>
    <property type="match status" value="1"/>
</dbReference>